<sequence length="66" mass="7393">MRRVVGTTKDLEQNMPQQQLFSEDRLDAWFDGSAICVVAVGTHGDPLDLDEEEVRALIAELEFCLA</sequence>
<reference evidence="1 2" key="1">
    <citation type="submission" date="2020-04" db="EMBL/GenBank/DDBJ databases">
        <authorList>
            <person name="De Canck E."/>
        </authorList>
    </citation>
    <scope>NUCLEOTIDE SEQUENCE [LARGE SCALE GENOMIC DNA]</scope>
    <source>
        <strain evidence="1 2">LMG 3458</strain>
    </source>
</reference>
<protein>
    <submittedName>
        <fullName evidence="1">Uncharacterized protein</fullName>
    </submittedName>
</protein>
<evidence type="ECO:0000313" key="1">
    <source>
        <dbReference type="EMBL" id="CAB3727245.1"/>
    </source>
</evidence>
<dbReference type="EMBL" id="CADIJO010000018">
    <property type="protein sequence ID" value="CAB3727245.1"/>
    <property type="molecule type" value="Genomic_DNA"/>
</dbReference>
<name>A0A6S7ADS9_9BURK</name>
<gene>
    <name evidence="1" type="ORF">LMG3458_04507</name>
</gene>
<dbReference type="AlphaFoldDB" id="A0A6S7ADS9"/>
<evidence type="ECO:0000313" key="2">
    <source>
        <dbReference type="Proteomes" id="UP000494111"/>
    </source>
</evidence>
<accession>A0A6S7ADS9</accession>
<proteinExistence type="predicted"/>
<organism evidence="1 2">
    <name type="scientific">Achromobacter deleyi</name>
    <dbReference type="NCBI Taxonomy" id="1353891"/>
    <lineage>
        <taxon>Bacteria</taxon>
        <taxon>Pseudomonadati</taxon>
        <taxon>Pseudomonadota</taxon>
        <taxon>Betaproteobacteria</taxon>
        <taxon>Burkholderiales</taxon>
        <taxon>Alcaligenaceae</taxon>
        <taxon>Achromobacter</taxon>
    </lineage>
</organism>
<dbReference type="Proteomes" id="UP000494111">
    <property type="component" value="Unassembled WGS sequence"/>
</dbReference>